<name>A0A0C3D8Q4_OIDMZ</name>
<protein>
    <submittedName>
        <fullName evidence="4">Uncharacterized protein</fullName>
    </submittedName>
</protein>
<evidence type="ECO:0000313" key="4">
    <source>
        <dbReference type="EMBL" id="KIN07699.1"/>
    </source>
</evidence>
<evidence type="ECO:0000256" key="2">
    <source>
        <dbReference type="ARBA" id="ARBA00023002"/>
    </source>
</evidence>
<reference evidence="4 5" key="1">
    <citation type="submission" date="2014-04" db="EMBL/GenBank/DDBJ databases">
        <authorList>
            <consortium name="DOE Joint Genome Institute"/>
            <person name="Kuo A."/>
            <person name="Martino E."/>
            <person name="Perotto S."/>
            <person name="Kohler A."/>
            <person name="Nagy L.G."/>
            <person name="Floudas D."/>
            <person name="Copeland A."/>
            <person name="Barry K.W."/>
            <person name="Cichocki N."/>
            <person name="Veneault-Fourrey C."/>
            <person name="LaButti K."/>
            <person name="Lindquist E.A."/>
            <person name="Lipzen A."/>
            <person name="Lundell T."/>
            <person name="Morin E."/>
            <person name="Murat C."/>
            <person name="Sun H."/>
            <person name="Tunlid A."/>
            <person name="Henrissat B."/>
            <person name="Grigoriev I.V."/>
            <person name="Hibbett D.S."/>
            <person name="Martin F."/>
            <person name="Nordberg H.P."/>
            <person name="Cantor M.N."/>
            <person name="Hua S.X."/>
        </authorList>
    </citation>
    <scope>NUCLEOTIDE SEQUENCE [LARGE SCALE GENOMIC DNA]</scope>
    <source>
        <strain evidence="4 5">Zn</strain>
    </source>
</reference>
<dbReference type="PANTHER" id="PTHR33365:SF11">
    <property type="entry name" value="TAT PATHWAY SIGNAL SEQUENCE"/>
    <property type="match status" value="1"/>
</dbReference>
<evidence type="ECO:0000313" key="5">
    <source>
        <dbReference type="Proteomes" id="UP000054321"/>
    </source>
</evidence>
<proteinExistence type="inferred from homology"/>
<dbReference type="PANTHER" id="PTHR33365">
    <property type="entry name" value="YALI0B05434P"/>
    <property type="match status" value="1"/>
</dbReference>
<dbReference type="Proteomes" id="UP000054321">
    <property type="component" value="Unassembled WGS sequence"/>
</dbReference>
<comment type="pathway">
    <text evidence="1">Mycotoxin biosynthesis.</text>
</comment>
<reference evidence="5" key="2">
    <citation type="submission" date="2015-01" db="EMBL/GenBank/DDBJ databases">
        <title>Evolutionary Origins and Diversification of the Mycorrhizal Mutualists.</title>
        <authorList>
            <consortium name="DOE Joint Genome Institute"/>
            <consortium name="Mycorrhizal Genomics Consortium"/>
            <person name="Kohler A."/>
            <person name="Kuo A."/>
            <person name="Nagy L.G."/>
            <person name="Floudas D."/>
            <person name="Copeland A."/>
            <person name="Barry K.W."/>
            <person name="Cichocki N."/>
            <person name="Veneault-Fourrey C."/>
            <person name="LaButti K."/>
            <person name="Lindquist E.A."/>
            <person name="Lipzen A."/>
            <person name="Lundell T."/>
            <person name="Morin E."/>
            <person name="Murat C."/>
            <person name="Riley R."/>
            <person name="Ohm R."/>
            <person name="Sun H."/>
            <person name="Tunlid A."/>
            <person name="Henrissat B."/>
            <person name="Grigoriev I.V."/>
            <person name="Hibbett D.S."/>
            <person name="Martin F."/>
        </authorList>
    </citation>
    <scope>NUCLEOTIDE SEQUENCE [LARGE SCALE GENOMIC DNA]</scope>
    <source>
        <strain evidence="5">Zn</strain>
    </source>
</reference>
<comment type="similarity">
    <text evidence="3">Belongs to the ustYa family.</text>
</comment>
<dbReference type="GO" id="GO:0043386">
    <property type="term" value="P:mycotoxin biosynthetic process"/>
    <property type="evidence" value="ECO:0007669"/>
    <property type="project" value="InterPro"/>
</dbReference>
<dbReference type="HOGENOM" id="CLU_042941_4_4_1"/>
<accession>A0A0C3D8Q4</accession>
<dbReference type="InterPro" id="IPR021765">
    <property type="entry name" value="UstYa-like"/>
</dbReference>
<keyword evidence="2" id="KW-0560">Oxidoreductase</keyword>
<dbReference type="Pfam" id="PF11807">
    <property type="entry name" value="UstYa"/>
    <property type="match status" value="1"/>
</dbReference>
<gene>
    <name evidence="4" type="ORF">OIDMADRAFT_16278</name>
</gene>
<evidence type="ECO:0000256" key="3">
    <source>
        <dbReference type="ARBA" id="ARBA00035112"/>
    </source>
</evidence>
<dbReference type="AlphaFoldDB" id="A0A0C3D8Q4"/>
<dbReference type="EMBL" id="KN832870">
    <property type="protein sequence ID" value="KIN07699.1"/>
    <property type="molecule type" value="Genomic_DNA"/>
</dbReference>
<dbReference type="OrthoDB" id="3687641at2759"/>
<sequence>MYHQLHCLAIIKIALTDKHNISHSENIQRGLLSVHANELSDHNHMMFNDSHHVDHCVDYLRQAIMCAGDTTLEKAGAI</sequence>
<feature type="non-terminal residue" evidence="4">
    <location>
        <position position="78"/>
    </location>
</feature>
<evidence type="ECO:0000256" key="1">
    <source>
        <dbReference type="ARBA" id="ARBA00004685"/>
    </source>
</evidence>
<keyword evidence="5" id="KW-1185">Reference proteome</keyword>
<dbReference type="GO" id="GO:0016491">
    <property type="term" value="F:oxidoreductase activity"/>
    <property type="evidence" value="ECO:0007669"/>
    <property type="project" value="UniProtKB-KW"/>
</dbReference>
<organism evidence="4 5">
    <name type="scientific">Oidiodendron maius (strain Zn)</name>
    <dbReference type="NCBI Taxonomy" id="913774"/>
    <lineage>
        <taxon>Eukaryota</taxon>
        <taxon>Fungi</taxon>
        <taxon>Dikarya</taxon>
        <taxon>Ascomycota</taxon>
        <taxon>Pezizomycotina</taxon>
        <taxon>Leotiomycetes</taxon>
        <taxon>Leotiomycetes incertae sedis</taxon>
        <taxon>Myxotrichaceae</taxon>
        <taxon>Oidiodendron</taxon>
    </lineage>
</organism>
<dbReference type="InParanoid" id="A0A0C3D8Q4"/>